<name>A0AAW1WCU7_RUBAR</name>
<comment type="caution">
    <text evidence="2">The sequence shown here is derived from an EMBL/GenBank/DDBJ whole genome shotgun (WGS) entry which is preliminary data.</text>
</comment>
<evidence type="ECO:0000256" key="1">
    <source>
        <dbReference type="SAM" id="MobiDB-lite"/>
    </source>
</evidence>
<evidence type="ECO:0000313" key="3">
    <source>
        <dbReference type="Proteomes" id="UP001457282"/>
    </source>
</evidence>
<protein>
    <submittedName>
        <fullName evidence="2">Uncharacterized protein</fullName>
    </submittedName>
</protein>
<keyword evidence="3" id="KW-1185">Reference proteome</keyword>
<feature type="compositionally biased region" description="Low complexity" evidence="1">
    <location>
        <begin position="1"/>
        <end position="14"/>
    </location>
</feature>
<evidence type="ECO:0000313" key="2">
    <source>
        <dbReference type="EMBL" id="KAK9921835.1"/>
    </source>
</evidence>
<dbReference type="AlphaFoldDB" id="A0AAW1WCU7"/>
<feature type="region of interest" description="Disordered" evidence="1">
    <location>
        <begin position="60"/>
        <end position="84"/>
    </location>
</feature>
<accession>A0AAW1WCU7</accession>
<dbReference type="EMBL" id="JBEDUW010000006">
    <property type="protein sequence ID" value="KAK9921835.1"/>
    <property type="molecule type" value="Genomic_DNA"/>
</dbReference>
<reference evidence="2 3" key="1">
    <citation type="journal article" date="2023" name="G3 (Bethesda)">
        <title>A chromosome-length genome assembly and annotation of blackberry (Rubus argutus, cv. 'Hillquist').</title>
        <authorList>
            <person name="Bruna T."/>
            <person name="Aryal R."/>
            <person name="Dudchenko O."/>
            <person name="Sargent D.J."/>
            <person name="Mead D."/>
            <person name="Buti M."/>
            <person name="Cavallini A."/>
            <person name="Hytonen T."/>
            <person name="Andres J."/>
            <person name="Pham M."/>
            <person name="Weisz D."/>
            <person name="Mascagni F."/>
            <person name="Usai G."/>
            <person name="Natali L."/>
            <person name="Bassil N."/>
            <person name="Fernandez G.E."/>
            <person name="Lomsadze A."/>
            <person name="Armour M."/>
            <person name="Olukolu B."/>
            <person name="Poorten T."/>
            <person name="Britton C."/>
            <person name="Davik J."/>
            <person name="Ashrafi H."/>
            <person name="Aiden E.L."/>
            <person name="Borodovsky M."/>
            <person name="Worthington M."/>
        </authorList>
    </citation>
    <scope>NUCLEOTIDE SEQUENCE [LARGE SCALE GENOMIC DNA]</scope>
    <source>
        <strain evidence="2">PI 553951</strain>
    </source>
</reference>
<sequence>MAAFTVPLSTSPAAPLSPRPPVPINHTSSVPRLASIPCPTAVRLPLLLRRSSLQSHTCSGLSPCSIHHHSSAREPSCTSGRRCK</sequence>
<organism evidence="2 3">
    <name type="scientific">Rubus argutus</name>
    <name type="common">Southern blackberry</name>
    <dbReference type="NCBI Taxonomy" id="59490"/>
    <lineage>
        <taxon>Eukaryota</taxon>
        <taxon>Viridiplantae</taxon>
        <taxon>Streptophyta</taxon>
        <taxon>Embryophyta</taxon>
        <taxon>Tracheophyta</taxon>
        <taxon>Spermatophyta</taxon>
        <taxon>Magnoliopsida</taxon>
        <taxon>eudicotyledons</taxon>
        <taxon>Gunneridae</taxon>
        <taxon>Pentapetalae</taxon>
        <taxon>rosids</taxon>
        <taxon>fabids</taxon>
        <taxon>Rosales</taxon>
        <taxon>Rosaceae</taxon>
        <taxon>Rosoideae</taxon>
        <taxon>Rosoideae incertae sedis</taxon>
        <taxon>Rubus</taxon>
    </lineage>
</organism>
<feature type="region of interest" description="Disordered" evidence="1">
    <location>
        <begin position="1"/>
        <end position="29"/>
    </location>
</feature>
<dbReference type="Proteomes" id="UP001457282">
    <property type="component" value="Unassembled WGS sequence"/>
</dbReference>
<proteinExistence type="predicted"/>
<gene>
    <name evidence="2" type="ORF">M0R45_030331</name>
</gene>